<dbReference type="PANTHER" id="PTHR12708:SF0">
    <property type="entry name" value="DNA POLYMERASE EPSILON SUBUNIT 2"/>
    <property type="match status" value="1"/>
</dbReference>
<comment type="caution">
    <text evidence="1">The sequence shown here is derived from an EMBL/GenBank/DDBJ whole genome shotgun (WGS) entry which is preliminary data.</text>
</comment>
<dbReference type="EMBL" id="JBBPBN010000026">
    <property type="protein sequence ID" value="KAK9007477.1"/>
    <property type="molecule type" value="Genomic_DNA"/>
</dbReference>
<accession>A0ABR2R471</accession>
<organism evidence="1 2">
    <name type="scientific">Hibiscus sabdariffa</name>
    <name type="common">roselle</name>
    <dbReference type="NCBI Taxonomy" id="183260"/>
    <lineage>
        <taxon>Eukaryota</taxon>
        <taxon>Viridiplantae</taxon>
        <taxon>Streptophyta</taxon>
        <taxon>Embryophyta</taxon>
        <taxon>Tracheophyta</taxon>
        <taxon>Spermatophyta</taxon>
        <taxon>Magnoliopsida</taxon>
        <taxon>eudicotyledons</taxon>
        <taxon>Gunneridae</taxon>
        <taxon>Pentapetalae</taxon>
        <taxon>rosids</taxon>
        <taxon>malvids</taxon>
        <taxon>Malvales</taxon>
        <taxon>Malvaceae</taxon>
        <taxon>Malvoideae</taxon>
        <taxon>Hibiscus</taxon>
    </lineage>
</organism>
<dbReference type="InterPro" id="IPR016266">
    <property type="entry name" value="POLE2"/>
</dbReference>
<keyword evidence="2" id="KW-1185">Reference proteome</keyword>
<gene>
    <name evidence="1" type="ORF">V6N11_074399</name>
</gene>
<proteinExistence type="predicted"/>
<evidence type="ECO:0000313" key="2">
    <source>
        <dbReference type="Proteomes" id="UP001396334"/>
    </source>
</evidence>
<reference evidence="1 2" key="1">
    <citation type="journal article" date="2024" name="G3 (Bethesda)">
        <title>Genome assembly of Hibiscus sabdariffa L. provides insights into metabolisms of medicinal natural products.</title>
        <authorList>
            <person name="Kim T."/>
        </authorList>
    </citation>
    <scope>NUCLEOTIDE SEQUENCE [LARGE SCALE GENOMIC DNA]</scope>
    <source>
        <strain evidence="1">TK-2024</strain>
        <tissue evidence="1">Old leaves</tissue>
    </source>
</reference>
<sequence>MSVVSQLKDDHFYLKDFTAAVEGEVTTRFFTENIIIVAEGEIPYEGIFQVITCYFSPLENKDKSLKVLAGHNFFDCGTLTKEETPRLSNMKKRAANDMSAILSDISLDNEHIMRKLKTIFNGFRNVKIVLSLIVFMGDFCSHPCNLSFHSFSSLRLQIGELG</sequence>
<dbReference type="Proteomes" id="UP001396334">
    <property type="component" value="Unassembled WGS sequence"/>
</dbReference>
<name>A0ABR2R471_9ROSI</name>
<protein>
    <submittedName>
        <fullName evidence="1">Uncharacterized protein</fullName>
    </submittedName>
</protein>
<evidence type="ECO:0000313" key="1">
    <source>
        <dbReference type="EMBL" id="KAK9007477.1"/>
    </source>
</evidence>
<dbReference type="PANTHER" id="PTHR12708">
    <property type="entry name" value="DNA POLYMERASE EPSILON SUBUNIT B"/>
    <property type="match status" value="1"/>
</dbReference>